<dbReference type="EMBL" id="EQ974179">
    <property type="protein sequence ID" value="EEF32242.1"/>
    <property type="molecule type" value="Genomic_DNA"/>
</dbReference>
<dbReference type="STRING" id="3988.B9SVY1"/>
<reference evidence="2" key="1">
    <citation type="journal article" date="2010" name="Nat. Biotechnol.">
        <title>Draft genome sequence of the oilseed species Ricinus communis.</title>
        <authorList>
            <person name="Chan A.P."/>
            <person name="Crabtree J."/>
            <person name="Zhao Q."/>
            <person name="Lorenzi H."/>
            <person name="Orvis J."/>
            <person name="Puiu D."/>
            <person name="Melake-Berhan A."/>
            <person name="Jones K.M."/>
            <person name="Redman J."/>
            <person name="Chen G."/>
            <person name="Cahoon E.B."/>
            <person name="Gedil M."/>
            <person name="Stanke M."/>
            <person name="Haas B.J."/>
            <person name="Wortman J.R."/>
            <person name="Fraser-Liggett C.M."/>
            <person name="Ravel J."/>
            <person name="Rabinowicz P.D."/>
        </authorList>
    </citation>
    <scope>NUCLEOTIDE SEQUENCE [LARGE SCALE GENOMIC DNA]</scope>
    <source>
        <strain evidence="2">cv. Hale</strain>
    </source>
</reference>
<dbReference type="InterPro" id="IPR011990">
    <property type="entry name" value="TPR-like_helical_dom_sf"/>
</dbReference>
<organism evidence="1 2">
    <name type="scientific">Ricinus communis</name>
    <name type="common">Castor bean</name>
    <dbReference type="NCBI Taxonomy" id="3988"/>
    <lineage>
        <taxon>Eukaryota</taxon>
        <taxon>Viridiplantae</taxon>
        <taxon>Streptophyta</taxon>
        <taxon>Embryophyta</taxon>
        <taxon>Tracheophyta</taxon>
        <taxon>Spermatophyta</taxon>
        <taxon>Magnoliopsida</taxon>
        <taxon>eudicotyledons</taxon>
        <taxon>Gunneridae</taxon>
        <taxon>Pentapetalae</taxon>
        <taxon>rosids</taxon>
        <taxon>fabids</taxon>
        <taxon>Malpighiales</taxon>
        <taxon>Euphorbiaceae</taxon>
        <taxon>Acalyphoideae</taxon>
        <taxon>Acalypheae</taxon>
        <taxon>Ricinus</taxon>
    </lineage>
</organism>
<protein>
    <submittedName>
        <fullName evidence="1">Uncharacterized protein</fullName>
    </submittedName>
</protein>
<dbReference type="InParanoid" id="B9SVY1"/>
<keyword evidence="2" id="KW-1185">Reference proteome</keyword>
<sequence length="170" mass="19181">MTSILYSIKMGLLYAAICKRSGRALWSSGGGSDLSFHFPFPLIKRTHDNFTAAITHYHKALWLKPDDQFCTEMLSLALVDEEEEIGNFYRLHGSIPDGIMNHDGDWLGGFTTNLGVRTVMMVELCCVVYNLRLAWFDKWAREAALEPDNSSLLLYNGDGCLQNISLVRDI</sequence>
<dbReference type="eggNOG" id="KOG1173">
    <property type="taxonomic scope" value="Eukaryota"/>
</dbReference>
<name>B9SVY1_RICCO</name>
<accession>B9SVY1</accession>
<gene>
    <name evidence="1" type="ORF">RCOM_0981410</name>
</gene>
<proteinExistence type="predicted"/>
<evidence type="ECO:0000313" key="2">
    <source>
        <dbReference type="Proteomes" id="UP000008311"/>
    </source>
</evidence>
<dbReference type="Proteomes" id="UP000008311">
    <property type="component" value="Unassembled WGS sequence"/>
</dbReference>
<dbReference type="AlphaFoldDB" id="B9SVY1"/>
<dbReference type="Gene3D" id="1.25.40.10">
    <property type="entry name" value="Tetratricopeptide repeat domain"/>
    <property type="match status" value="1"/>
</dbReference>
<evidence type="ECO:0000313" key="1">
    <source>
        <dbReference type="EMBL" id="EEF32242.1"/>
    </source>
</evidence>